<keyword evidence="19" id="KW-1185">Reference proteome</keyword>
<proteinExistence type="inferred from homology"/>
<keyword evidence="6 15" id="KW-0732">Signal</keyword>
<keyword evidence="3 12" id="KW-0813">Transport</keyword>
<dbReference type="EMBL" id="ACIS01000010">
    <property type="protein sequence ID" value="EEG07120.1"/>
    <property type="molecule type" value="Genomic_DNA"/>
</dbReference>
<evidence type="ECO:0000313" key="19">
    <source>
        <dbReference type="Proteomes" id="UP000003165"/>
    </source>
</evidence>
<gene>
    <name evidence="18" type="ORF">FuraDRAFT_3320</name>
</gene>
<dbReference type="InterPro" id="IPR000531">
    <property type="entry name" value="Beta-barrel_TonB"/>
</dbReference>
<keyword evidence="8 13" id="KW-0798">TonB box</keyword>
<keyword evidence="5 12" id="KW-0812">Transmembrane</keyword>
<evidence type="ECO:0000256" key="6">
    <source>
        <dbReference type="ARBA" id="ARBA00022729"/>
    </source>
</evidence>
<dbReference type="GO" id="GO:0009279">
    <property type="term" value="C:cell outer membrane"/>
    <property type="evidence" value="ECO:0007669"/>
    <property type="project" value="UniProtKB-SubCell"/>
</dbReference>
<evidence type="ECO:0000256" key="7">
    <source>
        <dbReference type="ARBA" id="ARBA00023065"/>
    </source>
</evidence>
<dbReference type="PANTHER" id="PTHR32552">
    <property type="entry name" value="FERRICHROME IRON RECEPTOR-RELATED"/>
    <property type="match status" value="1"/>
</dbReference>
<dbReference type="RefSeq" id="WP_008955339.1">
    <property type="nucleotide sequence ID" value="NZ_ACIS01000010.1"/>
</dbReference>
<dbReference type="InterPro" id="IPR039426">
    <property type="entry name" value="TonB-dep_rcpt-like"/>
</dbReference>
<dbReference type="NCBIfam" id="TIGR01783">
    <property type="entry name" value="TonB-siderophor"/>
    <property type="match status" value="1"/>
</dbReference>
<accession>B9Z7I4</accession>
<dbReference type="Proteomes" id="UP000003165">
    <property type="component" value="Unassembled WGS sequence"/>
</dbReference>
<keyword evidence="9 12" id="KW-0472">Membrane</keyword>
<dbReference type="PROSITE" id="PS00430">
    <property type="entry name" value="TONB_DEPENDENT_REC_1"/>
    <property type="match status" value="1"/>
</dbReference>
<dbReference type="InterPro" id="IPR036942">
    <property type="entry name" value="Beta-barrel_TonB_sf"/>
</dbReference>
<feature type="short sequence motif" description="TonB box" evidence="13">
    <location>
        <begin position="49"/>
        <end position="55"/>
    </location>
</feature>
<dbReference type="InterPro" id="IPR012910">
    <property type="entry name" value="Plug_dom"/>
</dbReference>
<organism evidence="18 19">
    <name type="scientific">Pseudogulbenkiania ferrooxidans 2002</name>
    <dbReference type="NCBI Taxonomy" id="279714"/>
    <lineage>
        <taxon>Bacteria</taxon>
        <taxon>Pseudomonadati</taxon>
        <taxon>Pseudomonadota</taxon>
        <taxon>Betaproteobacteria</taxon>
        <taxon>Neisseriales</taxon>
        <taxon>Chromobacteriaceae</taxon>
        <taxon>Pseudogulbenkiania</taxon>
    </lineage>
</organism>
<evidence type="ECO:0000259" key="17">
    <source>
        <dbReference type="Pfam" id="PF07715"/>
    </source>
</evidence>
<keyword evidence="11 12" id="KW-0998">Cell outer membrane</keyword>
<dbReference type="Gene3D" id="2.170.130.10">
    <property type="entry name" value="TonB-dependent receptor, plug domain"/>
    <property type="match status" value="1"/>
</dbReference>
<dbReference type="CDD" id="cd01347">
    <property type="entry name" value="ligand_gated_channel"/>
    <property type="match status" value="1"/>
</dbReference>
<evidence type="ECO:0000256" key="11">
    <source>
        <dbReference type="ARBA" id="ARBA00023237"/>
    </source>
</evidence>
<feature type="signal peptide" evidence="15">
    <location>
        <begin position="1"/>
        <end position="37"/>
    </location>
</feature>
<dbReference type="Gene3D" id="2.40.170.20">
    <property type="entry name" value="TonB-dependent receptor, beta-barrel domain"/>
    <property type="match status" value="1"/>
</dbReference>
<evidence type="ECO:0000256" key="12">
    <source>
        <dbReference type="PROSITE-ProRule" id="PRU01360"/>
    </source>
</evidence>
<keyword evidence="10 18" id="KW-0675">Receptor</keyword>
<dbReference type="PROSITE" id="PS52016">
    <property type="entry name" value="TONB_DEPENDENT_REC_3"/>
    <property type="match status" value="1"/>
</dbReference>
<dbReference type="FunFam" id="2.170.130.10:FF:000001">
    <property type="entry name" value="Catecholate siderophore TonB-dependent receptor"/>
    <property type="match status" value="1"/>
</dbReference>
<evidence type="ECO:0000259" key="16">
    <source>
        <dbReference type="Pfam" id="PF00593"/>
    </source>
</evidence>
<dbReference type="GO" id="GO:0015344">
    <property type="term" value="F:siderophore uptake transmembrane transporter activity"/>
    <property type="evidence" value="ECO:0007669"/>
    <property type="project" value="TreeGrafter"/>
</dbReference>
<dbReference type="Pfam" id="PF00593">
    <property type="entry name" value="TonB_dep_Rec_b-barrel"/>
    <property type="match status" value="1"/>
</dbReference>
<dbReference type="InterPro" id="IPR010916">
    <property type="entry name" value="TonB_box_CS"/>
</dbReference>
<evidence type="ECO:0000256" key="15">
    <source>
        <dbReference type="SAM" id="SignalP"/>
    </source>
</evidence>
<sequence precursor="true">MNPKSLKASANVAQSKLPARLTAGMLAAALSPALAYAAGTTADSAELETVSVTAEQPLRGSYKTETSNIGKQKQALKDIPQAITVVNRQLLDDQLASNLKDALKNVSGITFAAGEGGRSGDQVYLRGFAAFQDTYRDGQRDVAQYNRDPFNDEKIEVLKGASSMLFGRGSTGGVVNQVSKTPFAGEKLEGSLTVGTDDFQRMTLDINQAFSDTAAARLNLMATNDGTPNGIEVAKRWGVAPSLAFGLGEPTTLTLSHLHLTENNTPMLGVPYDPNTHRPIDVPADRYYGLQGMNSEDIQTDISTVRLSHKLAEDHELSSQLRVGRYDRWLTVAQPQLRNDSNSGGVSAGTPVTDATLLRYSGKNRGSLTEVQAWSNDYTGRFDTGGLRHNLLAGVEFTHETQDAFSIVASQNIANLLTTVGDPSAVSYTGSYSTSPSNSYVTRNWALYATDTVELTPQWKFMAGLRQDRLEGSYKAYSNGSVSRENVRDDKGMSYRTGLIWQPSTSQSYYAGYSNLMNPSGEAYQFDVTSGASADRLKPERNEHYEIGAKWDLLDGDASFRTALFRTIKYNERNTDALSPDISILYAKRHTDGIEFEVGGRLSENWSVFAGAALLDPVIDQGWNNTTQSASDANAGAVPKYTPKRTANLWTTYKLSDTVTAGFGAYYTGKRYSSDSSKDQSAANYLPGFIRYDAMLAYETRKYKVQLNLNNLTDKKYYIGQYTGHAYAGNQREAQLTIGYKY</sequence>
<comment type="subcellular location">
    <subcellularLocation>
        <location evidence="1 12">Cell outer membrane</location>
        <topology evidence="1 12">Multi-pass membrane protein</topology>
    </subcellularLocation>
</comment>
<dbReference type="AlphaFoldDB" id="B9Z7I4"/>
<dbReference type="GO" id="GO:0038023">
    <property type="term" value="F:signaling receptor activity"/>
    <property type="evidence" value="ECO:0007669"/>
    <property type="project" value="InterPro"/>
</dbReference>
<dbReference type="eggNOG" id="COG4774">
    <property type="taxonomic scope" value="Bacteria"/>
</dbReference>
<evidence type="ECO:0000256" key="10">
    <source>
        <dbReference type="ARBA" id="ARBA00023170"/>
    </source>
</evidence>
<dbReference type="SUPFAM" id="SSF56935">
    <property type="entry name" value="Porins"/>
    <property type="match status" value="1"/>
</dbReference>
<evidence type="ECO:0000256" key="2">
    <source>
        <dbReference type="ARBA" id="ARBA00009810"/>
    </source>
</evidence>
<keyword evidence="4 12" id="KW-1134">Transmembrane beta strand</keyword>
<evidence type="ECO:0000256" key="14">
    <source>
        <dbReference type="RuleBase" id="RU003357"/>
    </source>
</evidence>
<evidence type="ECO:0000313" key="18">
    <source>
        <dbReference type="EMBL" id="EEG07120.1"/>
    </source>
</evidence>
<dbReference type="GO" id="GO:0015891">
    <property type="term" value="P:siderophore transport"/>
    <property type="evidence" value="ECO:0007669"/>
    <property type="project" value="InterPro"/>
</dbReference>
<evidence type="ECO:0000256" key="5">
    <source>
        <dbReference type="ARBA" id="ARBA00022692"/>
    </source>
</evidence>
<evidence type="ECO:0000256" key="3">
    <source>
        <dbReference type="ARBA" id="ARBA00022448"/>
    </source>
</evidence>
<dbReference type="InterPro" id="IPR010105">
    <property type="entry name" value="TonB_sidphr_rcpt"/>
</dbReference>
<dbReference type="PANTHER" id="PTHR32552:SF83">
    <property type="entry name" value="BLR3904 PROTEIN"/>
    <property type="match status" value="1"/>
</dbReference>
<protein>
    <submittedName>
        <fullName evidence="18">TonB-dependent siderophore receptor</fullName>
    </submittedName>
</protein>
<feature type="domain" description="TonB-dependent receptor-like beta-barrel" evidence="16">
    <location>
        <begin position="250"/>
        <end position="712"/>
    </location>
</feature>
<comment type="similarity">
    <text evidence="2 12 14">Belongs to the TonB-dependent receptor family.</text>
</comment>
<dbReference type="InterPro" id="IPR037066">
    <property type="entry name" value="Plug_dom_sf"/>
</dbReference>
<feature type="domain" description="TonB-dependent receptor plug" evidence="17">
    <location>
        <begin position="76"/>
        <end position="174"/>
    </location>
</feature>
<name>B9Z7I4_9NEIS</name>
<comment type="caution">
    <text evidence="18">The sequence shown here is derived from an EMBL/GenBank/DDBJ whole genome shotgun (WGS) entry which is preliminary data.</text>
</comment>
<evidence type="ECO:0000256" key="8">
    <source>
        <dbReference type="ARBA" id="ARBA00023077"/>
    </source>
</evidence>
<evidence type="ECO:0000256" key="4">
    <source>
        <dbReference type="ARBA" id="ARBA00022452"/>
    </source>
</evidence>
<dbReference type="Pfam" id="PF07715">
    <property type="entry name" value="Plug"/>
    <property type="match status" value="1"/>
</dbReference>
<evidence type="ECO:0000256" key="9">
    <source>
        <dbReference type="ARBA" id="ARBA00023136"/>
    </source>
</evidence>
<evidence type="ECO:0000256" key="13">
    <source>
        <dbReference type="PROSITE-ProRule" id="PRU10143"/>
    </source>
</evidence>
<keyword evidence="7" id="KW-0406">Ion transport</keyword>
<evidence type="ECO:0000256" key="1">
    <source>
        <dbReference type="ARBA" id="ARBA00004571"/>
    </source>
</evidence>
<feature type="chain" id="PRO_5002893842" evidence="15">
    <location>
        <begin position="38"/>
        <end position="742"/>
    </location>
</feature>
<reference evidence="18 19" key="1">
    <citation type="submission" date="2009-02" db="EMBL/GenBank/DDBJ databases">
        <title>Sequencing of the draft genome and assembly of Lutiella nitroferrum 2002.</title>
        <authorList>
            <consortium name="US DOE Joint Genome Institute (JGI-PGF)"/>
            <person name="Lucas S."/>
            <person name="Copeland A."/>
            <person name="Lapidus A."/>
            <person name="Glavina del Rio T."/>
            <person name="Tice H."/>
            <person name="Bruce D."/>
            <person name="Goodwin L."/>
            <person name="Pitluck S."/>
            <person name="Larimer F."/>
            <person name="Land M.L."/>
            <person name="Hauser L."/>
            <person name="Coates J.D."/>
        </authorList>
    </citation>
    <scope>NUCLEOTIDE SEQUENCE [LARGE SCALE GENOMIC DNA]</scope>
    <source>
        <strain evidence="18 19">2002</strain>
    </source>
</reference>